<accession>A0A174YHW4</accession>
<dbReference type="AlphaFoldDB" id="A0A174YHW4"/>
<name>A0A174YHW4_9FIRM</name>
<evidence type="ECO:0000313" key="1">
    <source>
        <dbReference type="EMBL" id="CUQ74723.1"/>
    </source>
</evidence>
<proteinExistence type="predicted"/>
<dbReference type="RefSeq" id="WP_147344567.1">
    <property type="nucleotide sequence ID" value="NZ_CZBU01000001.1"/>
</dbReference>
<sequence>MGQATLQELYQICEEQGIKLRSVEDLNDKEHGVRFDDFLCMDAFRMGIKCKDYLRRYSLEELEKLNKRKLRKI</sequence>
<reference evidence="1 2" key="1">
    <citation type="submission" date="2015-09" db="EMBL/GenBank/DDBJ databases">
        <authorList>
            <consortium name="Pathogen Informatics"/>
        </authorList>
    </citation>
    <scope>NUCLEOTIDE SEQUENCE [LARGE SCALE GENOMIC DNA]</scope>
    <source>
        <strain evidence="1 2">2789STDY5834875</strain>
    </source>
</reference>
<evidence type="ECO:0000313" key="2">
    <source>
        <dbReference type="Proteomes" id="UP000095621"/>
    </source>
</evidence>
<dbReference type="EMBL" id="CZBU01000001">
    <property type="protein sequence ID" value="CUQ74723.1"/>
    <property type="molecule type" value="Genomic_DNA"/>
</dbReference>
<protein>
    <submittedName>
        <fullName evidence="1">Uncharacterized protein</fullName>
    </submittedName>
</protein>
<organism evidence="1 2">
    <name type="scientific">Lachnospira eligens</name>
    <dbReference type="NCBI Taxonomy" id="39485"/>
    <lineage>
        <taxon>Bacteria</taxon>
        <taxon>Bacillati</taxon>
        <taxon>Bacillota</taxon>
        <taxon>Clostridia</taxon>
        <taxon>Lachnospirales</taxon>
        <taxon>Lachnospiraceae</taxon>
        <taxon>Lachnospira</taxon>
    </lineage>
</organism>
<dbReference type="Proteomes" id="UP000095621">
    <property type="component" value="Unassembled WGS sequence"/>
</dbReference>
<gene>
    <name evidence="1" type="ORF">ERS852490_00112</name>
</gene>